<accession>A0A086ZQ81</accession>
<feature type="transmembrane region" description="Helical" evidence="1">
    <location>
        <begin position="186"/>
        <end position="208"/>
    </location>
</feature>
<organism evidence="2 3">
    <name type="scientific">Bifidobacterium boum</name>
    <dbReference type="NCBI Taxonomy" id="78343"/>
    <lineage>
        <taxon>Bacteria</taxon>
        <taxon>Bacillati</taxon>
        <taxon>Actinomycetota</taxon>
        <taxon>Actinomycetes</taxon>
        <taxon>Bifidobacteriales</taxon>
        <taxon>Bifidobacteriaceae</taxon>
        <taxon>Bifidobacterium</taxon>
    </lineage>
</organism>
<feature type="transmembrane region" description="Helical" evidence="1">
    <location>
        <begin position="406"/>
        <end position="424"/>
    </location>
</feature>
<protein>
    <submittedName>
        <fullName evidence="2">Glucosyl transferase GtrII</fullName>
    </submittedName>
</protein>
<feature type="transmembrane region" description="Helical" evidence="1">
    <location>
        <begin position="354"/>
        <end position="372"/>
    </location>
</feature>
<feature type="transmembrane region" description="Helical" evidence="1">
    <location>
        <begin position="296"/>
        <end position="318"/>
    </location>
</feature>
<gene>
    <name evidence="2" type="ORF">BBOU_0812</name>
</gene>
<feature type="transmembrane region" description="Helical" evidence="1">
    <location>
        <begin position="325"/>
        <end position="342"/>
    </location>
</feature>
<evidence type="ECO:0000256" key="1">
    <source>
        <dbReference type="SAM" id="Phobius"/>
    </source>
</evidence>
<dbReference type="EMBL" id="JGYQ01000007">
    <property type="protein sequence ID" value="KFI48681.1"/>
    <property type="molecule type" value="Genomic_DNA"/>
</dbReference>
<feature type="transmembrane region" description="Helical" evidence="1">
    <location>
        <begin position="152"/>
        <end position="174"/>
    </location>
</feature>
<evidence type="ECO:0000313" key="3">
    <source>
        <dbReference type="Proteomes" id="UP000029093"/>
    </source>
</evidence>
<keyword evidence="2" id="KW-0808">Transferase</keyword>
<dbReference type="InterPro" id="IPR025686">
    <property type="entry name" value="Glucos_trans_II"/>
</dbReference>
<keyword evidence="1" id="KW-0472">Membrane</keyword>
<reference evidence="2 3" key="1">
    <citation type="submission" date="2014-03" db="EMBL/GenBank/DDBJ databases">
        <title>Genomics of Bifidobacteria.</title>
        <authorList>
            <person name="Ventura M."/>
            <person name="Milani C."/>
            <person name="Lugli G.A."/>
        </authorList>
    </citation>
    <scope>NUCLEOTIDE SEQUENCE [LARGE SCALE GENOMIC DNA]</scope>
    <source>
        <strain evidence="2 3">LMG 10736</strain>
    </source>
</reference>
<keyword evidence="1" id="KW-0812">Transmembrane</keyword>
<comment type="caution">
    <text evidence="2">The sequence shown here is derived from an EMBL/GenBank/DDBJ whole genome shotgun (WGS) entry which is preliminary data.</text>
</comment>
<feature type="transmembrane region" description="Helical" evidence="1">
    <location>
        <begin position="128"/>
        <end position="146"/>
    </location>
</feature>
<dbReference type="OrthoDB" id="3238809at2"/>
<dbReference type="Proteomes" id="UP000029093">
    <property type="component" value="Unassembled WGS sequence"/>
</dbReference>
<proteinExistence type="predicted"/>
<dbReference type="GO" id="GO:0016740">
    <property type="term" value="F:transferase activity"/>
    <property type="evidence" value="ECO:0007669"/>
    <property type="project" value="UniProtKB-KW"/>
</dbReference>
<feature type="transmembrane region" description="Helical" evidence="1">
    <location>
        <begin position="30"/>
        <end position="50"/>
    </location>
</feature>
<dbReference type="Pfam" id="PF14264">
    <property type="entry name" value="Glucos_trans_II"/>
    <property type="match status" value="1"/>
</dbReference>
<sequence>MVARIASDNRHYPSSPVKFIPFIVSNRTNAFYSLAFSTIIMLLGYSGLLLRRHYSTDSYHLIDNQQAYWYLQNGRYTWWQVTMWLDQHGVNLVLDQRPLLVLAIISFTLSLTLLTLVFSYVAGLTIPLQVMSVNVALSLLFINVFVEEFMLFPEVAVSAAIGFLFVTIAATLLLKSSRWQYAIGSFACLMLALGCYQSLIGYYLAIVLVGGALKTPTIANDKKVKSVILRWIETIAIAGIAGIANIVIVKMLIKASVIIDPGRGATTNVHTMLANIIIILKYQFKLWWNADGLMAPGSMIILLCIVIIGIVMAIRLHVSLNVTELLFAAALSYAASFAVHVLERDIQLTPRSNMAFWAVQGILLATLICSLFTKHNSRQEQPVPLDKDNSNGADSQIITNNNARSMFVFISVISIFVFGITLNMQDISYDLYTSNSLDKDYALNVAARIHDYEKETGVSVKKIAIKEDAKPQQKYRSTRYYNNQLGRRIMNVDYANYQMINYLGRLQMEKIDFPSKIYKEYFNQKNWEVEDLDQQLIIKGDTAYLMLY</sequence>
<evidence type="ECO:0000313" key="2">
    <source>
        <dbReference type="EMBL" id="KFI48681.1"/>
    </source>
</evidence>
<name>A0A086ZQ81_9BIFI</name>
<keyword evidence="3" id="KW-1185">Reference proteome</keyword>
<dbReference type="AlphaFoldDB" id="A0A086ZQ81"/>
<keyword evidence="1" id="KW-1133">Transmembrane helix</keyword>
<feature type="transmembrane region" description="Helical" evidence="1">
    <location>
        <begin position="99"/>
        <end position="121"/>
    </location>
</feature>
<dbReference type="RefSeq" id="WP_026502855.1">
    <property type="nucleotide sequence ID" value="NZ_JGYQ01000007.1"/>
</dbReference>
<feature type="transmembrane region" description="Helical" evidence="1">
    <location>
        <begin position="228"/>
        <end position="253"/>
    </location>
</feature>
<dbReference type="GeneID" id="303203958"/>